<feature type="compositionally biased region" description="Polar residues" evidence="1">
    <location>
        <begin position="17"/>
        <end position="27"/>
    </location>
</feature>
<evidence type="ECO:0000256" key="1">
    <source>
        <dbReference type="SAM" id="MobiDB-lite"/>
    </source>
</evidence>
<protein>
    <submittedName>
        <fullName evidence="3">Ovule protein</fullName>
    </submittedName>
</protein>
<reference evidence="3" key="1">
    <citation type="submission" date="2016-11" db="UniProtKB">
        <authorList>
            <consortium name="WormBaseParasite"/>
        </authorList>
    </citation>
    <scope>IDENTIFICATION</scope>
</reference>
<name>A0A1I7SNV2_BURXY</name>
<evidence type="ECO:0000313" key="3">
    <source>
        <dbReference type="WBParaSite" id="BXY_1474200.1"/>
    </source>
</evidence>
<proteinExistence type="predicted"/>
<dbReference type="WBParaSite" id="BXY_1474200.1">
    <property type="protein sequence ID" value="BXY_1474200.1"/>
    <property type="gene ID" value="BXY_1474200"/>
</dbReference>
<feature type="region of interest" description="Disordered" evidence="1">
    <location>
        <begin position="16"/>
        <end position="56"/>
    </location>
</feature>
<organism evidence="2 3">
    <name type="scientific">Bursaphelenchus xylophilus</name>
    <name type="common">Pinewood nematode worm</name>
    <name type="synonym">Aphelenchoides xylophilus</name>
    <dbReference type="NCBI Taxonomy" id="6326"/>
    <lineage>
        <taxon>Eukaryota</taxon>
        <taxon>Metazoa</taxon>
        <taxon>Ecdysozoa</taxon>
        <taxon>Nematoda</taxon>
        <taxon>Chromadorea</taxon>
        <taxon>Rhabditida</taxon>
        <taxon>Tylenchina</taxon>
        <taxon>Tylenchomorpha</taxon>
        <taxon>Aphelenchoidea</taxon>
        <taxon>Aphelenchoididae</taxon>
        <taxon>Bursaphelenchus</taxon>
    </lineage>
</organism>
<sequence length="88" mass="9659">QPLNISLASEDDLTIVVPQSNHGTANETARKRGKSNKRQQELGQVPKSQSNLTTGRRALLGRSLIKEDAGRATPSLLRLKWRVSQPTS</sequence>
<dbReference type="Proteomes" id="UP000095284">
    <property type="component" value="Unplaced"/>
</dbReference>
<accession>A0A1I7SNV2</accession>
<dbReference type="AlphaFoldDB" id="A0A1I7SNV2"/>
<evidence type="ECO:0000313" key="2">
    <source>
        <dbReference type="Proteomes" id="UP000095284"/>
    </source>
</evidence>